<dbReference type="Proteomes" id="UP000324678">
    <property type="component" value="Chromosome"/>
</dbReference>
<evidence type="ECO:0000256" key="3">
    <source>
        <dbReference type="ARBA" id="ARBA00022475"/>
    </source>
</evidence>
<evidence type="ECO:0000259" key="8">
    <source>
        <dbReference type="PROSITE" id="PS50928"/>
    </source>
</evidence>
<dbReference type="SUPFAM" id="SSF161098">
    <property type="entry name" value="MetI-like"/>
    <property type="match status" value="1"/>
</dbReference>
<feature type="domain" description="ABC transmembrane type-1" evidence="8">
    <location>
        <begin position="90"/>
        <end position="279"/>
    </location>
</feature>
<dbReference type="KEGG" id="ail:FLP10_09135"/>
<evidence type="ECO:0000256" key="7">
    <source>
        <dbReference type="RuleBase" id="RU363032"/>
    </source>
</evidence>
<comment type="subcellular location">
    <subcellularLocation>
        <location evidence="1 7">Cell membrane</location>
        <topology evidence="1 7">Multi-pass membrane protein</topology>
    </subcellularLocation>
</comment>
<evidence type="ECO:0000256" key="5">
    <source>
        <dbReference type="ARBA" id="ARBA00022989"/>
    </source>
</evidence>
<keyword evidence="3" id="KW-1003">Cell membrane</keyword>
<organism evidence="9 10">
    <name type="scientific">Agromyces intestinalis</name>
    <dbReference type="NCBI Taxonomy" id="2592652"/>
    <lineage>
        <taxon>Bacteria</taxon>
        <taxon>Bacillati</taxon>
        <taxon>Actinomycetota</taxon>
        <taxon>Actinomycetes</taxon>
        <taxon>Micrococcales</taxon>
        <taxon>Microbacteriaceae</taxon>
        <taxon>Agromyces</taxon>
    </lineage>
</organism>
<keyword evidence="10" id="KW-1185">Reference proteome</keyword>
<dbReference type="EMBL" id="CP043505">
    <property type="protein sequence ID" value="QEO14565.1"/>
    <property type="molecule type" value="Genomic_DNA"/>
</dbReference>
<keyword evidence="6 7" id="KW-0472">Membrane</keyword>
<name>A0A5C1YGB5_9MICO</name>
<comment type="similarity">
    <text evidence="7">Belongs to the binding-protein-dependent transport system permease family.</text>
</comment>
<dbReference type="OrthoDB" id="9812701at2"/>
<dbReference type="AlphaFoldDB" id="A0A5C1YGB5"/>
<accession>A0A5C1YGB5</accession>
<dbReference type="GO" id="GO:0005886">
    <property type="term" value="C:plasma membrane"/>
    <property type="evidence" value="ECO:0007669"/>
    <property type="project" value="UniProtKB-SubCell"/>
</dbReference>
<dbReference type="Gene3D" id="1.10.3720.10">
    <property type="entry name" value="MetI-like"/>
    <property type="match status" value="1"/>
</dbReference>
<dbReference type="InterPro" id="IPR035906">
    <property type="entry name" value="MetI-like_sf"/>
</dbReference>
<evidence type="ECO:0000256" key="1">
    <source>
        <dbReference type="ARBA" id="ARBA00004651"/>
    </source>
</evidence>
<feature type="transmembrane region" description="Helical" evidence="7">
    <location>
        <begin position="30"/>
        <end position="50"/>
    </location>
</feature>
<evidence type="ECO:0000256" key="2">
    <source>
        <dbReference type="ARBA" id="ARBA00022448"/>
    </source>
</evidence>
<dbReference type="PROSITE" id="PS50928">
    <property type="entry name" value="ABC_TM1"/>
    <property type="match status" value="1"/>
</dbReference>
<feature type="transmembrane region" description="Helical" evidence="7">
    <location>
        <begin position="154"/>
        <end position="172"/>
    </location>
</feature>
<keyword evidence="5 7" id="KW-1133">Transmembrane helix</keyword>
<feature type="transmembrane region" description="Helical" evidence="7">
    <location>
        <begin position="211"/>
        <end position="234"/>
    </location>
</feature>
<feature type="transmembrane region" description="Helical" evidence="7">
    <location>
        <begin position="129"/>
        <end position="148"/>
    </location>
</feature>
<keyword evidence="2 7" id="KW-0813">Transport</keyword>
<evidence type="ECO:0000313" key="10">
    <source>
        <dbReference type="Proteomes" id="UP000324678"/>
    </source>
</evidence>
<evidence type="ECO:0000313" key="9">
    <source>
        <dbReference type="EMBL" id="QEO14565.1"/>
    </source>
</evidence>
<reference evidence="9 10" key="1">
    <citation type="submission" date="2019-09" db="EMBL/GenBank/DDBJ databases">
        <title>Genome sequencing of strain KACC 19306.</title>
        <authorList>
            <person name="Heo J."/>
            <person name="Kim S.-J."/>
            <person name="Kim J.-S."/>
            <person name="Hong S.-B."/>
            <person name="Kwon S.-W."/>
        </authorList>
    </citation>
    <scope>NUCLEOTIDE SEQUENCE [LARGE SCALE GENOMIC DNA]</scope>
    <source>
        <strain evidence="9 10">KACC 19306</strain>
    </source>
</reference>
<evidence type="ECO:0000256" key="4">
    <source>
        <dbReference type="ARBA" id="ARBA00022692"/>
    </source>
</evidence>
<proteinExistence type="inferred from homology"/>
<keyword evidence="4 7" id="KW-0812">Transmembrane</keyword>
<dbReference type="CDD" id="cd06261">
    <property type="entry name" value="TM_PBP2"/>
    <property type="match status" value="1"/>
</dbReference>
<feature type="transmembrane region" description="Helical" evidence="7">
    <location>
        <begin position="260"/>
        <end position="279"/>
    </location>
</feature>
<dbReference type="PANTHER" id="PTHR43386:SF25">
    <property type="entry name" value="PEPTIDE ABC TRANSPORTER PERMEASE PROTEIN"/>
    <property type="match status" value="1"/>
</dbReference>
<sequence>MSAATTSVLDATVAAPARARRRPLWLRTSIVASAAFLALIISAALFPTIFAPYDPLEVDLRAILAPPSVDHWFGTDDAGRDVFSRIVHGAAASLAIGFGATIIGVVGGSLLGLLAGLGPRWADASVMRLVDCLVAVPDILLAMIVITLAGGGTMNALIAVGIASIPSYARIIRAQSHQVRVAPYIEAARTLGIGSGLIAVRHVFPNAFRPLIPVIALRIGGAIGAGAGLSFLGLGAQPPEAEWGAMIASARNFLVNDPLLVFWPSLAVTLTVLAVGVIGRELKQRLEGRGLG</sequence>
<gene>
    <name evidence="9" type="ORF">FLP10_09135</name>
</gene>
<dbReference type="PANTHER" id="PTHR43386">
    <property type="entry name" value="OLIGOPEPTIDE TRANSPORT SYSTEM PERMEASE PROTEIN APPC"/>
    <property type="match status" value="1"/>
</dbReference>
<dbReference type="InterPro" id="IPR000515">
    <property type="entry name" value="MetI-like"/>
</dbReference>
<dbReference type="GO" id="GO:0055085">
    <property type="term" value="P:transmembrane transport"/>
    <property type="evidence" value="ECO:0007669"/>
    <property type="project" value="InterPro"/>
</dbReference>
<protein>
    <submittedName>
        <fullName evidence="9">ABC transporter permease</fullName>
    </submittedName>
</protein>
<dbReference type="RefSeq" id="WP_149160584.1">
    <property type="nucleotide sequence ID" value="NZ_CP043505.1"/>
</dbReference>
<dbReference type="InterPro" id="IPR050366">
    <property type="entry name" value="BP-dependent_transpt_permease"/>
</dbReference>
<evidence type="ECO:0000256" key="6">
    <source>
        <dbReference type="ARBA" id="ARBA00023136"/>
    </source>
</evidence>
<dbReference type="Pfam" id="PF00528">
    <property type="entry name" value="BPD_transp_1"/>
    <property type="match status" value="1"/>
</dbReference>
<feature type="transmembrane region" description="Helical" evidence="7">
    <location>
        <begin position="90"/>
        <end position="117"/>
    </location>
</feature>